<dbReference type="EMBL" id="PIPO01000007">
    <property type="protein sequence ID" value="RUO29698.1"/>
    <property type="molecule type" value="Genomic_DNA"/>
</dbReference>
<gene>
    <name evidence="1" type="ORF">CWE14_14190</name>
</gene>
<keyword evidence="2" id="KW-1185">Reference proteome</keyword>
<dbReference type="InterPro" id="IPR021727">
    <property type="entry name" value="DUF3299"/>
</dbReference>
<dbReference type="AlphaFoldDB" id="A0A432WCB6"/>
<name>A0A432WCB6_9GAMM</name>
<evidence type="ECO:0000313" key="2">
    <source>
        <dbReference type="Proteomes" id="UP000287823"/>
    </source>
</evidence>
<reference evidence="1 2" key="1">
    <citation type="journal article" date="2011" name="Front. Microbiol.">
        <title>Genomic signatures of strain selection and enhancement in Bacillus atrophaeus var. globigii, a historical biowarfare simulant.</title>
        <authorList>
            <person name="Gibbons H.S."/>
            <person name="Broomall S.M."/>
            <person name="McNew L.A."/>
            <person name="Daligault H."/>
            <person name="Chapman C."/>
            <person name="Bruce D."/>
            <person name="Karavis M."/>
            <person name="Krepps M."/>
            <person name="McGregor P.A."/>
            <person name="Hong C."/>
            <person name="Park K.H."/>
            <person name="Akmal A."/>
            <person name="Feldman A."/>
            <person name="Lin J.S."/>
            <person name="Chang W.E."/>
            <person name="Higgs B.W."/>
            <person name="Demirev P."/>
            <person name="Lindquist J."/>
            <person name="Liem A."/>
            <person name="Fochler E."/>
            <person name="Read T.D."/>
            <person name="Tapia R."/>
            <person name="Johnson S."/>
            <person name="Bishop-Lilly K.A."/>
            <person name="Detter C."/>
            <person name="Han C."/>
            <person name="Sozhamannan S."/>
            <person name="Rosenzweig C.N."/>
            <person name="Skowronski E.W."/>
        </authorList>
    </citation>
    <scope>NUCLEOTIDE SEQUENCE [LARGE SCALE GENOMIC DNA]</scope>
    <source>
        <strain evidence="1 2">Y4G10-17</strain>
    </source>
</reference>
<evidence type="ECO:0000313" key="1">
    <source>
        <dbReference type="EMBL" id="RUO29698.1"/>
    </source>
</evidence>
<accession>A0A432WCB6</accession>
<comment type="caution">
    <text evidence="1">The sequence shown here is derived from an EMBL/GenBank/DDBJ whole genome shotgun (WGS) entry which is preliminary data.</text>
</comment>
<dbReference type="Proteomes" id="UP000287823">
    <property type="component" value="Unassembled WGS sequence"/>
</dbReference>
<sequence>MISAVDVEADTPVTIEWVELMPEHLLEALDNLPMLEHDYSDDAVDPFTDEWNDPYADAWNDILTSTEVVTRYADTVIRLPGYIVPLDIDDKQRVRSFFLVPYFGACIHVPPPPPNQLIYVDEVPAEVNLRVEDMYTAYWLTGRLSLEINSHELGTAAYRVKMQTIELYQYQFDE</sequence>
<dbReference type="Gene3D" id="2.40.50.870">
    <property type="entry name" value="Protein of unknown function (DUF3299)"/>
    <property type="match status" value="1"/>
</dbReference>
<proteinExistence type="predicted"/>
<protein>
    <submittedName>
        <fullName evidence="1">DUF3299 domain-containing protein</fullName>
    </submittedName>
</protein>
<organism evidence="1 2">
    <name type="scientific">Aliidiomarina soli</name>
    <dbReference type="NCBI Taxonomy" id="1928574"/>
    <lineage>
        <taxon>Bacteria</taxon>
        <taxon>Pseudomonadati</taxon>
        <taxon>Pseudomonadota</taxon>
        <taxon>Gammaproteobacteria</taxon>
        <taxon>Alteromonadales</taxon>
        <taxon>Idiomarinaceae</taxon>
        <taxon>Aliidiomarina</taxon>
    </lineage>
</organism>
<dbReference type="Pfam" id="PF11736">
    <property type="entry name" value="DUF3299"/>
    <property type="match status" value="1"/>
</dbReference>